<dbReference type="Gene3D" id="3.90.550.10">
    <property type="entry name" value="Spore Coat Polysaccharide Biosynthesis Protein SpsA, Chain A"/>
    <property type="match status" value="1"/>
</dbReference>
<name>A0A4V3C8L2_9ACTN</name>
<dbReference type="Pfam" id="PF02709">
    <property type="entry name" value="Glyco_transf_7C"/>
    <property type="match status" value="1"/>
</dbReference>
<evidence type="ECO:0000313" key="6">
    <source>
        <dbReference type="EMBL" id="TDO42078.1"/>
    </source>
</evidence>
<dbReference type="SUPFAM" id="SSF53448">
    <property type="entry name" value="Nucleotide-diphospho-sugar transferases"/>
    <property type="match status" value="1"/>
</dbReference>
<dbReference type="Proteomes" id="UP000294901">
    <property type="component" value="Unassembled WGS sequence"/>
</dbReference>
<sequence>MSLLTPTDPAAPARAVADNLVVAADPGARRSGLYYCELAQPFTDAVVDAVRACPVDRVRKLGEEVLDRPDQPAPYFVLRRTLTEIDGRDRDEVRPLLDAGWRAECNSRVGYHIGPRYDPGAAAVPIDELRELSTRTPDLPAARGAGTPDVLVVIPFQDRHTGGKRLYNLTACLLALRDQSAPGESYRVVVVESDAEPRWRESIEPLADEYLFVANPGVFAKSWTVNVGVVHASGGAGAICILDADILVDRDFIARNAARFRRPGTAGHIPYRDMVCLDYAGAAAAISDRLRAGRAEPDVDRLRAFHLRRPPGACVWVRTSAFHRIGGMDERYQGWGGEDNDFAYRMDFSTAFDTYHDQNLHLPHPPASELREDGELVNAHIPPLSWRPEEPIGRLDRFAAR</sequence>
<protein>
    <submittedName>
        <fullName evidence="6">Galactosyltransferase-like protein</fullName>
    </submittedName>
</protein>
<keyword evidence="4 6" id="KW-0808">Transferase</keyword>
<comment type="caution">
    <text evidence="6">The sequence shown here is derived from an EMBL/GenBank/DDBJ whole genome shotgun (WGS) entry which is preliminary data.</text>
</comment>
<comment type="similarity">
    <text evidence="2">Belongs to the glycosyltransferase 2 family.</text>
</comment>
<comment type="pathway">
    <text evidence="1">Cell wall biogenesis; cell wall polysaccharide biosynthesis.</text>
</comment>
<dbReference type="AlphaFoldDB" id="A0A4V3C8L2"/>
<dbReference type="InterPro" id="IPR029044">
    <property type="entry name" value="Nucleotide-diphossugar_trans"/>
</dbReference>
<dbReference type="InterPro" id="IPR027791">
    <property type="entry name" value="Galactosyl_T_C"/>
</dbReference>
<organism evidence="6 7">
    <name type="scientific">Paractinoplanes brasiliensis</name>
    <dbReference type="NCBI Taxonomy" id="52695"/>
    <lineage>
        <taxon>Bacteria</taxon>
        <taxon>Bacillati</taxon>
        <taxon>Actinomycetota</taxon>
        <taxon>Actinomycetes</taxon>
        <taxon>Micromonosporales</taxon>
        <taxon>Micromonosporaceae</taxon>
        <taxon>Paractinoplanes</taxon>
    </lineage>
</organism>
<dbReference type="PANTHER" id="PTHR43179">
    <property type="entry name" value="RHAMNOSYLTRANSFERASE WBBL"/>
    <property type="match status" value="1"/>
</dbReference>
<accession>A0A4V3C8L2</accession>
<evidence type="ECO:0000256" key="3">
    <source>
        <dbReference type="ARBA" id="ARBA00022676"/>
    </source>
</evidence>
<dbReference type="OrthoDB" id="4120491at2"/>
<dbReference type="GO" id="GO:0016757">
    <property type="term" value="F:glycosyltransferase activity"/>
    <property type="evidence" value="ECO:0007669"/>
    <property type="project" value="UniProtKB-KW"/>
</dbReference>
<reference evidence="6 7" key="1">
    <citation type="submission" date="2019-03" db="EMBL/GenBank/DDBJ databases">
        <title>Sequencing the genomes of 1000 actinobacteria strains.</title>
        <authorList>
            <person name="Klenk H.-P."/>
        </authorList>
    </citation>
    <scope>NUCLEOTIDE SEQUENCE [LARGE SCALE GENOMIC DNA]</scope>
    <source>
        <strain evidence="6 7">DSM 43805</strain>
    </source>
</reference>
<keyword evidence="7" id="KW-1185">Reference proteome</keyword>
<evidence type="ECO:0000256" key="2">
    <source>
        <dbReference type="ARBA" id="ARBA00006739"/>
    </source>
</evidence>
<evidence type="ECO:0000256" key="4">
    <source>
        <dbReference type="ARBA" id="ARBA00022679"/>
    </source>
</evidence>
<dbReference type="RefSeq" id="WP_133876015.1">
    <property type="nucleotide sequence ID" value="NZ_BOMD01000112.1"/>
</dbReference>
<evidence type="ECO:0000313" key="7">
    <source>
        <dbReference type="Proteomes" id="UP000294901"/>
    </source>
</evidence>
<dbReference type="EMBL" id="SNWR01000001">
    <property type="protein sequence ID" value="TDO42078.1"/>
    <property type="molecule type" value="Genomic_DNA"/>
</dbReference>
<evidence type="ECO:0000256" key="1">
    <source>
        <dbReference type="ARBA" id="ARBA00004776"/>
    </source>
</evidence>
<dbReference type="PANTHER" id="PTHR43179:SF12">
    <property type="entry name" value="GALACTOFURANOSYLTRANSFERASE GLFT2"/>
    <property type="match status" value="1"/>
</dbReference>
<evidence type="ECO:0000259" key="5">
    <source>
        <dbReference type="Pfam" id="PF02709"/>
    </source>
</evidence>
<feature type="domain" description="Galactosyltransferase C-terminal" evidence="5">
    <location>
        <begin position="312"/>
        <end position="347"/>
    </location>
</feature>
<gene>
    <name evidence="6" type="ORF">C8E87_5841</name>
</gene>
<proteinExistence type="inferred from homology"/>
<keyword evidence="3 6" id="KW-0328">Glycosyltransferase</keyword>